<sequence length="53" mass="5976">MADRRLRNVTANAVDAIRGYVARFFHAGPRQLRWDGASHQPRARISTVITNKG</sequence>
<organism evidence="1">
    <name type="scientific">marine metagenome</name>
    <dbReference type="NCBI Taxonomy" id="408172"/>
    <lineage>
        <taxon>unclassified sequences</taxon>
        <taxon>metagenomes</taxon>
        <taxon>ecological metagenomes</taxon>
    </lineage>
</organism>
<name>A0A381PSM2_9ZZZZ</name>
<proteinExistence type="predicted"/>
<evidence type="ECO:0000313" key="1">
    <source>
        <dbReference type="EMBL" id="SUZ69067.1"/>
    </source>
</evidence>
<protein>
    <submittedName>
        <fullName evidence="1">Uncharacterized protein</fullName>
    </submittedName>
</protein>
<gene>
    <name evidence="1" type="ORF">METZ01_LOCUS21921</name>
</gene>
<accession>A0A381PSM2</accession>
<dbReference type="EMBL" id="UINC01001050">
    <property type="protein sequence ID" value="SUZ69067.1"/>
    <property type="molecule type" value="Genomic_DNA"/>
</dbReference>
<reference evidence="1" key="1">
    <citation type="submission" date="2018-05" db="EMBL/GenBank/DDBJ databases">
        <authorList>
            <person name="Lanie J.A."/>
            <person name="Ng W.-L."/>
            <person name="Kazmierczak K.M."/>
            <person name="Andrzejewski T.M."/>
            <person name="Davidsen T.M."/>
            <person name="Wayne K.J."/>
            <person name="Tettelin H."/>
            <person name="Glass J.I."/>
            <person name="Rusch D."/>
            <person name="Podicherti R."/>
            <person name="Tsui H.-C.T."/>
            <person name="Winkler M.E."/>
        </authorList>
    </citation>
    <scope>NUCLEOTIDE SEQUENCE</scope>
</reference>
<dbReference type="AlphaFoldDB" id="A0A381PSM2"/>